<evidence type="ECO:0000313" key="2">
    <source>
        <dbReference type="EMBL" id="KAF4616576.1"/>
    </source>
</evidence>
<feature type="region of interest" description="Disordered" evidence="1">
    <location>
        <begin position="123"/>
        <end position="163"/>
    </location>
</feature>
<reference evidence="2 3" key="1">
    <citation type="submission" date="2019-12" db="EMBL/GenBank/DDBJ databases">
        <authorList>
            <person name="Floudas D."/>
            <person name="Bentzer J."/>
            <person name="Ahren D."/>
            <person name="Johansson T."/>
            <person name="Persson P."/>
            <person name="Tunlid A."/>
        </authorList>
    </citation>
    <scope>NUCLEOTIDE SEQUENCE [LARGE SCALE GENOMIC DNA]</scope>
    <source>
        <strain evidence="2 3">CBS 102.39</strain>
    </source>
</reference>
<gene>
    <name evidence="2" type="ORF">D9613_008942</name>
</gene>
<organism evidence="2 3">
    <name type="scientific">Agrocybe pediades</name>
    <dbReference type="NCBI Taxonomy" id="84607"/>
    <lineage>
        <taxon>Eukaryota</taxon>
        <taxon>Fungi</taxon>
        <taxon>Dikarya</taxon>
        <taxon>Basidiomycota</taxon>
        <taxon>Agaricomycotina</taxon>
        <taxon>Agaricomycetes</taxon>
        <taxon>Agaricomycetidae</taxon>
        <taxon>Agaricales</taxon>
        <taxon>Agaricineae</taxon>
        <taxon>Strophariaceae</taxon>
        <taxon>Agrocybe</taxon>
    </lineage>
</organism>
<proteinExistence type="predicted"/>
<sequence>MTVSISYSSSGVAIGREPQLLNGLDLPGTTVHSTNENGPGATAQTIRSLGRPVLLVAAPPPPPGPPPPLGTPPPPPPGPPPPQPTRTSSNRPSHSTAILESSSTNVSPDALSVKPQSLAALTSSHSSSTSLELSSTGSSSRTSSSLTISSMQKSPTGAAHESITTSTLVEVSTVVSSVDASHPTQASSAAEDSAHLSKHVHSLGVVVGRCRRRRLAATQLSDPTCQYDSGRETVPARRTASTVTPFILEAPRRPLSTHINGQLQAFQSPDSVLSLSHPKNVSASADGTLSYQESTVQVYLNEKDGHLMRDETLPNLHLSEGTDDSSSCTGPNGNSTFNMLDASTVEREGVRHIESTTLIMNTYDHRYTHAVPPYSSSHAVRLPSPLLHSSGSGMPDEQFGFPSPPPPLLGHQDADDTPPSYQSSQSYRVIHVQTVSVTATRPAFGSSG</sequence>
<dbReference type="AlphaFoldDB" id="A0A8H4QST8"/>
<feature type="compositionally biased region" description="Low complexity" evidence="1">
    <location>
        <begin position="123"/>
        <end position="150"/>
    </location>
</feature>
<accession>A0A8H4QST8</accession>
<feature type="region of interest" description="Disordered" evidence="1">
    <location>
        <begin position="54"/>
        <end position="110"/>
    </location>
</feature>
<evidence type="ECO:0000313" key="3">
    <source>
        <dbReference type="Proteomes" id="UP000521872"/>
    </source>
</evidence>
<comment type="caution">
    <text evidence="2">The sequence shown here is derived from an EMBL/GenBank/DDBJ whole genome shotgun (WGS) entry which is preliminary data.</text>
</comment>
<evidence type="ECO:0000256" key="1">
    <source>
        <dbReference type="SAM" id="MobiDB-lite"/>
    </source>
</evidence>
<name>A0A8H4QST8_9AGAR</name>
<dbReference type="EMBL" id="JAACJL010000031">
    <property type="protein sequence ID" value="KAF4616576.1"/>
    <property type="molecule type" value="Genomic_DNA"/>
</dbReference>
<protein>
    <submittedName>
        <fullName evidence="2">Uncharacterized protein</fullName>
    </submittedName>
</protein>
<feature type="region of interest" description="Disordered" evidence="1">
    <location>
        <begin position="385"/>
        <end position="425"/>
    </location>
</feature>
<feature type="compositionally biased region" description="Pro residues" evidence="1">
    <location>
        <begin position="58"/>
        <end position="84"/>
    </location>
</feature>
<feature type="compositionally biased region" description="Polar residues" evidence="1">
    <location>
        <begin position="85"/>
        <end position="107"/>
    </location>
</feature>
<dbReference type="Proteomes" id="UP000521872">
    <property type="component" value="Unassembled WGS sequence"/>
</dbReference>
<keyword evidence="3" id="KW-1185">Reference proteome</keyword>